<accession>A6KJC5</accession>
<organism evidence="1 2">
    <name type="scientific">Rattus norvegicus</name>
    <name type="common">Rat</name>
    <dbReference type="NCBI Taxonomy" id="10116"/>
    <lineage>
        <taxon>Eukaryota</taxon>
        <taxon>Metazoa</taxon>
        <taxon>Chordata</taxon>
        <taxon>Craniata</taxon>
        <taxon>Vertebrata</taxon>
        <taxon>Euteleostomi</taxon>
        <taxon>Mammalia</taxon>
        <taxon>Eutheria</taxon>
        <taxon>Euarchontoglires</taxon>
        <taxon>Glires</taxon>
        <taxon>Rodentia</taxon>
        <taxon>Myomorpha</taxon>
        <taxon>Muroidea</taxon>
        <taxon>Muridae</taxon>
        <taxon>Murinae</taxon>
        <taxon>Rattus</taxon>
    </lineage>
</organism>
<dbReference type="AlphaFoldDB" id="A6KJC5"/>
<reference evidence="2" key="1">
    <citation type="submission" date="2005-09" db="EMBL/GenBank/DDBJ databases">
        <authorList>
            <person name="Mural R.J."/>
            <person name="Li P.W."/>
            <person name="Adams M.D."/>
            <person name="Amanatides P.G."/>
            <person name="Baden-Tillson H."/>
            <person name="Barnstead M."/>
            <person name="Chin S.H."/>
            <person name="Dew I."/>
            <person name="Evans C.A."/>
            <person name="Ferriera S."/>
            <person name="Flanigan M."/>
            <person name="Fosler C."/>
            <person name="Glodek A."/>
            <person name="Gu Z."/>
            <person name="Holt R.A."/>
            <person name="Jennings D."/>
            <person name="Kraft C.L."/>
            <person name="Lu F."/>
            <person name="Nguyen T."/>
            <person name="Nusskern D.R."/>
            <person name="Pfannkoch C.M."/>
            <person name="Sitter C."/>
            <person name="Sutton G.G."/>
            <person name="Venter J.C."/>
            <person name="Wang Z."/>
            <person name="Woodage T."/>
            <person name="Zheng X.H."/>
            <person name="Zhong F."/>
        </authorList>
    </citation>
    <scope>NUCLEOTIDE SEQUENCE [LARGE SCALE GENOMIC DNA]</scope>
    <source>
        <strain>BN</strain>
        <strain evidence="2">Sprague-Dawley</strain>
    </source>
</reference>
<dbReference type="Proteomes" id="UP000234681">
    <property type="component" value="Chromosome 5"/>
</dbReference>
<protein>
    <submittedName>
        <fullName evidence="1">RCG60360</fullName>
    </submittedName>
</protein>
<gene>
    <name evidence="1" type="ORF">rCG_60360</name>
</gene>
<proteinExistence type="predicted"/>
<name>A6KJC5_RAT</name>
<sequence length="33" mass="3942">MITVPFLYTQNISCKSFGKPVYKLEWGFSFVFY</sequence>
<evidence type="ECO:0000313" key="1">
    <source>
        <dbReference type="EMBL" id="EDL78163.1"/>
    </source>
</evidence>
<evidence type="ECO:0000313" key="2">
    <source>
        <dbReference type="Proteomes" id="UP000234681"/>
    </source>
</evidence>
<dbReference type="EMBL" id="CH474056">
    <property type="protein sequence ID" value="EDL78163.1"/>
    <property type="molecule type" value="Genomic_DNA"/>
</dbReference>